<dbReference type="STRING" id="595536.GCA_000178815_02585"/>
<dbReference type="AlphaFoldDB" id="A0A2D2D104"/>
<accession>A0A2D2D104</accession>
<proteinExistence type="predicted"/>
<protein>
    <recommendedName>
        <fullName evidence="1">Surface antigen domain-containing protein</fullName>
    </recommendedName>
</protein>
<reference evidence="3" key="1">
    <citation type="submission" date="2017-10" db="EMBL/GenBank/DDBJ databases">
        <title>Completed PacBio SMRT sequence of Methylosinus trichosporium OB3b reveals presence of a third large plasmid.</title>
        <authorList>
            <person name="Charles T.C."/>
            <person name="Lynch M.D.J."/>
            <person name="Heil J.R."/>
            <person name="Cheng J."/>
        </authorList>
    </citation>
    <scope>NUCLEOTIDE SEQUENCE [LARGE SCALE GENOMIC DNA]</scope>
    <source>
        <strain evidence="3">OB3b</strain>
    </source>
</reference>
<dbReference type="KEGG" id="mtw:CQW49_12900"/>
<evidence type="ECO:0000259" key="1">
    <source>
        <dbReference type="Pfam" id="PF16998"/>
    </source>
</evidence>
<organism evidence="2 3">
    <name type="scientific">Methylosinus trichosporium (strain ATCC 35070 / NCIMB 11131 / UNIQEM 75 / OB3b)</name>
    <dbReference type="NCBI Taxonomy" id="595536"/>
    <lineage>
        <taxon>Bacteria</taxon>
        <taxon>Pseudomonadati</taxon>
        <taxon>Pseudomonadota</taxon>
        <taxon>Alphaproteobacteria</taxon>
        <taxon>Hyphomicrobiales</taxon>
        <taxon>Methylocystaceae</taxon>
        <taxon>Methylosinus</taxon>
    </lineage>
</organism>
<dbReference type="Pfam" id="PF16998">
    <property type="entry name" value="17kDa_Anti_2"/>
    <property type="match status" value="1"/>
</dbReference>
<sequence>MHNRRLISNAAAAASQTSIRAIRWLGASVTALSLASCSFAIPGGEPVSWSGNVSDEVTGSIRPKAPELSHLLDQEDKRRAGAALAVALDPQGAGASVNWDNPQTQAKGSFTPAGPPYPSEGKVCRGFRADIEVKEARERLQGAACRERTADWELIEVKPGRKAGV</sequence>
<feature type="domain" description="Surface antigen" evidence="1">
    <location>
        <begin position="56"/>
        <end position="159"/>
    </location>
</feature>
<gene>
    <name evidence="2" type="ORF">CQW49_12900</name>
</gene>
<name>A0A2D2D104_METT3</name>
<dbReference type="EMBL" id="CP023737">
    <property type="protein sequence ID" value="ATQ68681.1"/>
    <property type="molecule type" value="Genomic_DNA"/>
</dbReference>
<evidence type="ECO:0000313" key="2">
    <source>
        <dbReference type="EMBL" id="ATQ68681.1"/>
    </source>
</evidence>
<dbReference type="InterPro" id="IPR032635">
    <property type="entry name" value="Anti_2"/>
</dbReference>
<keyword evidence="3" id="KW-1185">Reference proteome</keyword>
<evidence type="ECO:0000313" key="3">
    <source>
        <dbReference type="Proteomes" id="UP000230709"/>
    </source>
</evidence>
<dbReference type="Proteomes" id="UP000230709">
    <property type="component" value="Chromosome"/>
</dbReference>